<accession>A0A1H7UXD0</accession>
<dbReference type="EMBL" id="FOAB01000007">
    <property type="protein sequence ID" value="SEM01610.1"/>
    <property type="molecule type" value="Genomic_DNA"/>
</dbReference>
<sequence>MRVFTILILFFISASSIAQTQIEDQTQDQQEVTEPTKEELKAEKKRFADLAEQRTILLQQELNLSNYTSDRIKRVIIKYSMQASKVIQSNASEKEKTKDLSNIVYFQNEEFKKVLTVHQFYKYLKLTNI</sequence>
<keyword evidence="3" id="KW-1185">Reference proteome</keyword>
<evidence type="ECO:0000313" key="2">
    <source>
        <dbReference type="EMBL" id="SEM01610.1"/>
    </source>
</evidence>
<evidence type="ECO:0000256" key="1">
    <source>
        <dbReference type="SAM" id="SignalP"/>
    </source>
</evidence>
<evidence type="ECO:0008006" key="4">
    <source>
        <dbReference type="Google" id="ProtNLM"/>
    </source>
</evidence>
<dbReference type="STRING" id="1038014.SAMN04487910_3923"/>
<proteinExistence type="predicted"/>
<dbReference type="Proteomes" id="UP000198521">
    <property type="component" value="Unassembled WGS sequence"/>
</dbReference>
<name>A0A1H7UXD0_AQUAM</name>
<organism evidence="2 3">
    <name type="scientific">Aquimarina amphilecti</name>
    <dbReference type="NCBI Taxonomy" id="1038014"/>
    <lineage>
        <taxon>Bacteria</taxon>
        <taxon>Pseudomonadati</taxon>
        <taxon>Bacteroidota</taxon>
        <taxon>Flavobacteriia</taxon>
        <taxon>Flavobacteriales</taxon>
        <taxon>Flavobacteriaceae</taxon>
        <taxon>Aquimarina</taxon>
    </lineage>
</organism>
<protein>
    <recommendedName>
        <fullName evidence="4">DUF4168 domain-containing protein</fullName>
    </recommendedName>
</protein>
<evidence type="ECO:0000313" key="3">
    <source>
        <dbReference type="Proteomes" id="UP000198521"/>
    </source>
</evidence>
<feature type="signal peptide" evidence="1">
    <location>
        <begin position="1"/>
        <end position="20"/>
    </location>
</feature>
<reference evidence="2 3" key="1">
    <citation type="submission" date="2016-10" db="EMBL/GenBank/DDBJ databases">
        <authorList>
            <person name="de Groot N.N."/>
        </authorList>
    </citation>
    <scope>NUCLEOTIDE SEQUENCE [LARGE SCALE GENOMIC DNA]</scope>
    <source>
        <strain evidence="2 3">DSM 25232</strain>
    </source>
</reference>
<feature type="chain" id="PRO_5011599504" description="DUF4168 domain-containing protein" evidence="1">
    <location>
        <begin position="21"/>
        <end position="129"/>
    </location>
</feature>
<keyword evidence="1" id="KW-0732">Signal</keyword>
<gene>
    <name evidence="2" type="ORF">SAMN04487910_3923</name>
</gene>
<dbReference type="AlphaFoldDB" id="A0A1H7UXD0"/>